<sequence>MTEAESPTRLIEKVVLLQFFKAGRGLSANINWNGTSDLSLQMGNSIVSYNSDNGFSHSLAQQANGWDSIIASNQSSLMSHMEETNKNVAAVAYEMDQAKKAALISASKNPGSEISQSDLDNWANLSEDDKEKLVQKHLSGNTSGKHDTRSGAWNQVKGVFEDYSNQLSGNFSDDSGWMEDVKDKDGNVIGKKFVNRTCFVAGTPVHTKDGLKKIEEIQVGDVVLSWDEELRAMTTNKVTTLWLRETELLYEIEIGSDKLRTTWNHPFWLVTKNAWVETKDLKVGDIILRKDGKSDAIRFISSDDVELTQVYNFEVENTHTYFVGEEGFLVHNQSKNGIYPSSDKNTKNSNNRYNRIQANKAQKNADSLSNANDAWLSNANQKVLKDLEDELGGFGRTLLNKKLDRMVKDGQFDKSIGEQLGVDFDDFDGSKEELDILNDKANDMFEKNYNDTNLSVGHWGH</sequence>
<accession>A0ABY2N0I2</accession>
<dbReference type="SUPFAM" id="SSF51294">
    <property type="entry name" value="Hedgehog/intein (Hint) domain"/>
    <property type="match status" value="1"/>
</dbReference>
<dbReference type="InterPro" id="IPR036844">
    <property type="entry name" value="Hint_dom_sf"/>
</dbReference>
<dbReference type="Pfam" id="PF07591">
    <property type="entry name" value="PT-HINT"/>
    <property type="match status" value="1"/>
</dbReference>
<keyword evidence="3" id="KW-1185">Reference proteome</keyword>
<dbReference type="CDD" id="cd00081">
    <property type="entry name" value="Hint"/>
    <property type="match status" value="1"/>
</dbReference>
<comment type="caution">
    <text evidence="2">The sequence shown here is derived from an EMBL/GenBank/DDBJ whole genome shotgun (WGS) entry which is preliminary data.</text>
</comment>
<name>A0ABY2N0I2_9LEPT</name>
<dbReference type="InterPro" id="IPR030934">
    <property type="entry name" value="Intein_C"/>
</dbReference>
<dbReference type="SMART" id="SM00306">
    <property type="entry name" value="HintN"/>
    <property type="match status" value="1"/>
</dbReference>
<dbReference type="PROSITE" id="PS50817">
    <property type="entry name" value="INTEIN_N_TER"/>
    <property type="match status" value="1"/>
</dbReference>
<dbReference type="Proteomes" id="UP000297422">
    <property type="component" value="Unassembled WGS sequence"/>
</dbReference>
<feature type="domain" description="Hint" evidence="1">
    <location>
        <begin position="196"/>
        <end position="291"/>
    </location>
</feature>
<dbReference type="Gene3D" id="2.170.16.10">
    <property type="entry name" value="Hedgehog/Intein (Hint) domain"/>
    <property type="match status" value="1"/>
</dbReference>
<dbReference type="InterPro" id="IPR003587">
    <property type="entry name" value="Hint_dom_N"/>
</dbReference>
<dbReference type="PROSITE" id="PS50818">
    <property type="entry name" value="INTEIN_C_TER"/>
    <property type="match status" value="1"/>
</dbReference>
<organism evidence="2 3">
    <name type="scientific">Leptospira stimsonii</name>
    <dbReference type="NCBI Taxonomy" id="2202203"/>
    <lineage>
        <taxon>Bacteria</taxon>
        <taxon>Pseudomonadati</taxon>
        <taxon>Spirochaetota</taxon>
        <taxon>Spirochaetia</taxon>
        <taxon>Leptospirales</taxon>
        <taxon>Leptospiraceae</taxon>
        <taxon>Leptospira</taxon>
    </lineage>
</organism>
<dbReference type="InterPro" id="IPR006141">
    <property type="entry name" value="Intein_N"/>
</dbReference>
<reference evidence="3" key="1">
    <citation type="journal article" date="2019" name="PLoS Negl. Trop. Dis.">
        <title>Revisiting the worldwide diversity of Leptospira species in the environment.</title>
        <authorList>
            <person name="Vincent A.T."/>
            <person name="Schiettekatte O."/>
            <person name="Bourhy P."/>
            <person name="Veyrier F.J."/>
            <person name="Picardeau M."/>
        </authorList>
    </citation>
    <scope>NUCLEOTIDE SEQUENCE [LARGE SCALE GENOMIC DNA]</scope>
    <source>
        <strain evidence="3">201702407</strain>
    </source>
</reference>
<proteinExistence type="predicted"/>
<protein>
    <recommendedName>
        <fullName evidence="1">Hint domain-containing protein</fullName>
    </recommendedName>
</protein>
<dbReference type="NCBIfam" id="TIGR01443">
    <property type="entry name" value="intein_Cterm"/>
    <property type="match status" value="1"/>
</dbReference>
<gene>
    <name evidence="2" type="ORF">EHQ90_13800</name>
</gene>
<evidence type="ECO:0000313" key="2">
    <source>
        <dbReference type="EMBL" id="TGM13560.1"/>
    </source>
</evidence>
<dbReference type="EMBL" id="RQGT01000083">
    <property type="protein sequence ID" value="TGM13560.1"/>
    <property type="molecule type" value="Genomic_DNA"/>
</dbReference>
<evidence type="ECO:0000313" key="3">
    <source>
        <dbReference type="Proteomes" id="UP000297422"/>
    </source>
</evidence>
<evidence type="ECO:0000259" key="1">
    <source>
        <dbReference type="SMART" id="SM00306"/>
    </source>
</evidence>